<evidence type="ECO:0008006" key="5">
    <source>
        <dbReference type="Google" id="ProtNLM"/>
    </source>
</evidence>
<feature type="compositionally biased region" description="Polar residues" evidence="1">
    <location>
        <begin position="13"/>
        <end position="22"/>
    </location>
</feature>
<evidence type="ECO:0000313" key="2">
    <source>
        <dbReference type="EMBL" id="CAF1640801.1"/>
    </source>
</evidence>
<dbReference type="EMBL" id="CAJOBC010116194">
    <property type="protein sequence ID" value="CAF4552684.1"/>
    <property type="molecule type" value="Genomic_DNA"/>
</dbReference>
<keyword evidence="4" id="KW-1185">Reference proteome</keyword>
<dbReference type="Proteomes" id="UP000663829">
    <property type="component" value="Unassembled WGS sequence"/>
</dbReference>
<dbReference type="AlphaFoldDB" id="A0A816E120"/>
<accession>A0A816E120</accession>
<name>A0A816E120_9BILA</name>
<dbReference type="GO" id="GO:0003676">
    <property type="term" value="F:nucleic acid binding"/>
    <property type="evidence" value="ECO:0007669"/>
    <property type="project" value="InterPro"/>
</dbReference>
<feature type="non-terminal residue" evidence="2">
    <location>
        <position position="1"/>
    </location>
</feature>
<dbReference type="Gene3D" id="3.30.70.330">
    <property type="match status" value="1"/>
</dbReference>
<evidence type="ECO:0000313" key="3">
    <source>
        <dbReference type="EMBL" id="CAF4552684.1"/>
    </source>
</evidence>
<proteinExistence type="predicted"/>
<protein>
    <recommendedName>
        <fullName evidence="5">RRM domain-containing protein</fullName>
    </recommendedName>
</protein>
<evidence type="ECO:0000256" key="1">
    <source>
        <dbReference type="SAM" id="MobiDB-lite"/>
    </source>
</evidence>
<dbReference type="InterPro" id="IPR035979">
    <property type="entry name" value="RBD_domain_sf"/>
</dbReference>
<reference evidence="2" key="1">
    <citation type="submission" date="2021-02" db="EMBL/GenBank/DDBJ databases">
        <authorList>
            <person name="Nowell W R."/>
        </authorList>
    </citation>
    <scope>NUCLEOTIDE SEQUENCE</scope>
</reference>
<gene>
    <name evidence="2" type="ORF">GPM918_LOCUS44923</name>
    <name evidence="3" type="ORF">SRO942_LOCUS47048</name>
</gene>
<dbReference type="InterPro" id="IPR012677">
    <property type="entry name" value="Nucleotide-bd_a/b_plait_sf"/>
</dbReference>
<feature type="compositionally biased region" description="Low complexity" evidence="1">
    <location>
        <begin position="1"/>
        <end position="12"/>
    </location>
</feature>
<sequence>GNSGSYQNSGGQLRTNNRHQSIPSMAPFTAYIGNLPDNVVQGDFDERLFNGLRVKQVRLVRDRETDRFRGMNCFT</sequence>
<dbReference type="EMBL" id="CAJNOQ010047293">
    <property type="protein sequence ID" value="CAF1640801.1"/>
    <property type="molecule type" value="Genomic_DNA"/>
</dbReference>
<comment type="caution">
    <text evidence="2">The sequence shown here is derived from an EMBL/GenBank/DDBJ whole genome shotgun (WGS) entry which is preliminary data.</text>
</comment>
<dbReference type="Proteomes" id="UP000681722">
    <property type="component" value="Unassembled WGS sequence"/>
</dbReference>
<evidence type="ECO:0000313" key="4">
    <source>
        <dbReference type="Proteomes" id="UP000663829"/>
    </source>
</evidence>
<feature type="region of interest" description="Disordered" evidence="1">
    <location>
        <begin position="1"/>
        <end position="22"/>
    </location>
</feature>
<dbReference type="SUPFAM" id="SSF54928">
    <property type="entry name" value="RNA-binding domain, RBD"/>
    <property type="match status" value="1"/>
</dbReference>
<organism evidence="2 4">
    <name type="scientific">Didymodactylos carnosus</name>
    <dbReference type="NCBI Taxonomy" id="1234261"/>
    <lineage>
        <taxon>Eukaryota</taxon>
        <taxon>Metazoa</taxon>
        <taxon>Spiralia</taxon>
        <taxon>Gnathifera</taxon>
        <taxon>Rotifera</taxon>
        <taxon>Eurotatoria</taxon>
        <taxon>Bdelloidea</taxon>
        <taxon>Philodinida</taxon>
        <taxon>Philodinidae</taxon>
        <taxon>Didymodactylos</taxon>
    </lineage>
</organism>
<dbReference type="OrthoDB" id="48651at2759"/>